<dbReference type="AlphaFoldDB" id="A0AAQ3WWF7"/>
<name>A0AAQ3WWF7_PASNO</name>
<evidence type="ECO:0000313" key="1">
    <source>
        <dbReference type="EMBL" id="WVZ76963.1"/>
    </source>
</evidence>
<protein>
    <submittedName>
        <fullName evidence="1">Uncharacterized protein</fullName>
    </submittedName>
</protein>
<reference evidence="1 2" key="1">
    <citation type="submission" date="2024-02" db="EMBL/GenBank/DDBJ databases">
        <title>High-quality chromosome-scale genome assembly of Pensacola bahiagrass (Paspalum notatum Flugge var. saurae).</title>
        <authorList>
            <person name="Vega J.M."/>
            <person name="Podio M."/>
            <person name="Orjuela J."/>
            <person name="Siena L.A."/>
            <person name="Pessino S.C."/>
            <person name="Combes M.C."/>
            <person name="Mariac C."/>
            <person name="Albertini E."/>
            <person name="Pupilli F."/>
            <person name="Ortiz J.P.A."/>
            <person name="Leblanc O."/>
        </authorList>
    </citation>
    <scope>NUCLEOTIDE SEQUENCE [LARGE SCALE GENOMIC DNA]</scope>
    <source>
        <strain evidence="1">R1</strain>
        <tissue evidence="1">Leaf</tissue>
    </source>
</reference>
<dbReference type="EMBL" id="CP144749">
    <property type="protein sequence ID" value="WVZ76963.1"/>
    <property type="molecule type" value="Genomic_DNA"/>
</dbReference>
<evidence type="ECO:0000313" key="2">
    <source>
        <dbReference type="Proteomes" id="UP001341281"/>
    </source>
</evidence>
<gene>
    <name evidence="1" type="ORF">U9M48_024871</name>
</gene>
<organism evidence="1 2">
    <name type="scientific">Paspalum notatum var. saurae</name>
    <dbReference type="NCBI Taxonomy" id="547442"/>
    <lineage>
        <taxon>Eukaryota</taxon>
        <taxon>Viridiplantae</taxon>
        <taxon>Streptophyta</taxon>
        <taxon>Embryophyta</taxon>
        <taxon>Tracheophyta</taxon>
        <taxon>Spermatophyta</taxon>
        <taxon>Magnoliopsida</taxon>
        <taxon>Liliopsida</taxon>
        <taxon>Poales</taxon>
        <taxon>Poaceae</taxon>
        <taxon>PACMAD clade</taxon>
        <taxon>Panicoideae</taxon>
        <taxon>Andropogonodae</taxon>
        <taxon>Paspaleae</taxon>
        <taxon>Paspalinae</taxon>
        <taxon>Paspalum</taxon>
    </lineage>
</organism>
<proteinExistence type="predicted"/>
<keyword evidence="2" id="KW-1185">Reference proteome</keyword>
<sequence length="73" mass="8489">MTAWTCCRCRWARARRSRHAACHGERDHRRLHCRQRWPRGGYGDECGALGLDGTIDRSFPTMMTLSNNEKLVI</sequence>
<dbReference type="Proteomes" id="UP001341281">
    <property type="component" value="Chromosome 05"/>
</dbReference>
<accession>A0AAQ3WWF7</accession>